<feature type="chain" id="PRO_5002042121" evidence="1">
    <location>
        <begin position="21"/>
        <end position="35"/>
    </location>
</feature>
<evidence type="ECO:0000313" key="2">
    <source>
        <dbReference type="EMBL" id="JAD23831.1"/>
    </source>
</evidence>
<protein>
    <submittedName>
        <fullName evidence="2">Uncharacterized protein</fullName>
    </submittedName>
</protein>
<name>A0A0A8YCP7_ARUDO</name>
<organism evidence="2">
    <name type="scientific">Arundo donax</name>
    <name type="common">Giant reed</name>
    <name type="synonym">Donax arundinaceus</name>
    <dbReference type="NCBI Taxonomy" id="35708"/>
    <lineage>
        <taxon>Eukaryota</taxon>
        <taxon>Viridiplantae</taxon>
        <taxon>Streptophyta</taxon>
        <taxon>Embryophyta</taxon>
        <taxon>Tracheophyta</taxon>
        <taxon>Spermatophyta</taxon>
        <taxon>Magnoliopsida</taxon>
        <taxon>Liliopsida</taxon>
        <taxon>Poales</taxon>
        <taxon>Poaceae</taxon>
        <taxon>PACMAD clade</taxon>
        <taxon>Arundinoideae</taxon>
        <taxon>Arundineae</taxon>
        <taxon>Arundo</taxon>
    </lineage>
</organism>
<sequence length="35" mass="3986">MFLCWRLFQCILLTLSQCLGSNSCKCAMRSSINLT</sequence>
<evidence type="ECO:0000256" key="1">
    <source>
        <dbReference type="SAM" id="SignalP"/>
    </source>
</evidence>
<keyword evidence="1" id="KW-0732">Signal</keyword>
<dbReference type="AlphaFoldDB" id="A0A0A8YCP7"/>
<reference evidence="2" key="1">
    <citation type="submission" date="2014-09" db="EMBL/GenBank/DDBJ databases">
        <authorList>
            <person name="Magalhaes I.L.F."/>
            <person name="Oliveira U."/>
            <person name="Santos F.R."/>
            <person name="Vidigal T.H.D.A."/>
            <person name="Brescovit A.D."/>
            <person name="Santos A.J."/>
        </authorList>
    </citation>
    <scope>NUCLEOTIDE SEQUENCE</scope>
    <source>
        <tissue evidence="2">Shoot tissue taken approximately 20 cm above the soil surface</tissue>
    </source>
</reference>
<accession>A0A0A8YCP7</accession>
<dbReference type="EMBL" id="GBRH01274064">
    <property type="protein sequence ID" value="JAD23831.1"/>
    <property type="molecule type" value="Transcribed_RNA"/>
</dbReference>
<reference evidence="2" key="2">
    <citation type="journal article" date="2015" name="Data Brief">
        <title>Shoot transcriptome of the giant reed, Arundo donax.</title>
        <authorList>
            <person name="Barrero R.A."/>
            <person name="Guerrero F.D."/>
            <person name="Moolhuijzen P."/>
            <person name="Goolsby J.A."/>
            <person name="Tidwell J."/>
            <person name="Bellgard S.E."/>
            <person name="Bellgard M.I."/>
        </authorList>
    </citation>
    <scope>NUCLEOTIDE SEQUENCE</scope>
    <source>
        <tissue evidence="2">Shoot tissue taken approximately 20 cm above the soil surface</tissue>
    </source>
</reference>
<proteinExistence type="predicted"/>
<feature type="signal peptide" evidence="1">
    <location>
        <begin position="1"/>
        <end position="20"/>
    </location>
</feature>